<dbReference type="Proteomes" id="UP000053060">
    <property type="component" value="Unassembled WGS sequence"/>
</dbReference>
<dbReference type="CDD" id="cd07377">
    <property type="entry name" value="WHTH_GntR"/>
    <property type="match status" value="1"/>
</dbReference>
<dbReference type="AlphaFoldDB" id="A0A0V9UIW5"/>
<dbReference type="InterPro" id="IPR000524">
    <property type="entry name" value="Tscrpt_reg_HTH_GntR"/>
</dbReference>
<comment type="caution">
    <text evidence="5">The sequence shown here is derived from an EMBL/GenBank/DDBJ whole genome shotgun (WGS) entry which is preliminary data.</text>
</comment>
<protein>
    <submittedName>
        <fullName evidence="5">GntR family transcriptional regulator</fullName>
    </submittedName>
</protein>
<feature type="domain" description="HTH gntR-type" evidence="4">
    <location>
        <begin position="40"/>
        <end position="110"/>
    </location>
</feature>
<gene>
    <name evidence="5" type="ORF">Z045_15315</name>
</gene>
<evidence type="ECO:0000256" key="2">
    <source>
        <dbReference type="ARBA" id="ARBA00023125"/>
    </source>
</evidence>
<reference evidence="6" key="1">
    <citation type="submission" date="2015-01" db="EMBL/GenBank/DDBJ databases">
        <title>Draft genome sequence of Rhodococcus pyridinivorans strain KG-16, a hydrocarbon-degrading bacterium.</title>
        <authorList>
            <person name="Aggarwal R.K."/>
            <person name="Dawar C."/>
        </authorList>
    </citation>
    <scope>NUCLEOTIDE SEQUENCE [LARGE SCALE GENOMIC DNA]</scope>
    <source>
        <strain evidence="6">KG-16</strain>
    </source>
</reference>
<evidence type="ECO:0000256" key="3">
    <source>
        <dbReference type="ARBA" id="ARBA00023163"/>
    </source>
</evidence>
<evidence type="ECO:0000313" key="5">
    <source>
        <dbReference type="EMBL" id="KSZ57931.1"/>
    </source>
</evidence>
<dbReference type="EMBL" id="AZXY01000007">
    <property type="protein sequence ID" value="KSZ57931.1"/>
    <property type="molecule type" value="Genomic_DNA"/>
</dbReference>
<keyword evidence="1" id="KW-0805">Transcription regulation</keyword>
<keyword evidence="3" id="KW-0804">Transcription</keyword>
<dbReference type="SMART" id="SM00895">
    <property type="entry name" value="FCD"/>
    <property type="match status" value="1"/>
</dbReference>
<sequence length="282" mass="31209">MISEQEAVPVTDEVLATGFDVRSGVGFDTRAGGGRAIRTPKTAELVARKLRRMIVDGELKDGDHLPHEASLMEHFSVSRPTLREAVRVLEAERLVEVRRGSRSGARICVPGPEVVARPASLLLELAGATVADVYVAREAVEPAAARLLAENGSEEAFDELERLVDETIPSSFADGTFGQAAAMFHLRMVQLAGNSSLSLIAGMLHEIYERHTMNVTRESMQRDAEKYEDHYKVFVRSQRKLIRLLRARDGEGAFTHWQKHMAAARELVVGGREDVEVRDILD</sequence>
<evidence type="ECO:0000313" key="6">
    <source>
        <dbReference type="Proteomes" id="UP000053060"/>
    </source>
</evidence>
<dbReference type="PANTHER" id="PTHR43537">
    <property type="entry name" value="TRANSCRIPTIONAL REGULATOR, GNTR FAMILY"/>
    <property type="match status" value="1"/>
</dbReference>
<name>A0A0V9UIW5_9NOCA</name>
<dbReference type="InterPro" id="IPR036390">
    <property type="entry name" value="WH_DNA-bd_sf"/>
</dbReference>
<evidence type="ECO:0000256" key="1">
    <source>
        <dbReference type="ARBA" id="ARBA00023015"/>
    </source>
</evidence>
<dbReference type="PRINTS" id="PR00035">
    <property type="entry name" value="HTHGNTR"/>
</dbReference>
<dbReference type="SMART" id="SM00345">
    <property type="entry name" value="HTH_GNTR"/>
    <property type="match status" value="1"/>
</dbReference>
<dbReference type="Gene3D" id="1.10.10.10">
    <property type="entry name" value="Winged helix-like DNA-binding domain superfamily/Winged helix DNA-binding domain"/>
    <property type="match status" value="1"/>
</dbReference>
<dbReference type="GO" id="GO:0003677">
    <property type="term" value="F:DNA binding"/>
    <property type="evidence" value="ECO:0007669"/>
    <property type="project" value="UniProtKB-KW"/>
</dbReference>
<dbReference type="PANTHER" id="PTHR43537:SF5">
    <property type="entry name" value="UXU OPERON TRANSCRIPTIONAL REGULATOR"/>
    <property type="match status" value="1"/>
</dbReference>
<dbReference type="InterPro" id="IPR008920">
    <property type="entry name" value="TF_FadR/GntR_C"/>
</dbReference>
<dbReference type="PROSITE" id="PS50949">
    <property type="entry name" value="HTH_GNTR"/>
    <property type="match status" value="1"/>
</dbReference>
<dbReference type="InterPro" id="IPR011711">
    <property type="entry name" value="GntR_C"/>
</dbReference>
<evidence type="ECO:0000259" key="4">
    <source>
        <dbReference type="PROSITE" id="PS50949"/>
    </source>
</evidence>
<organism evidence="5 6">
    <name type="scientific">Rhodococcus pyridinivorans KG-16</name>
    <dbReference type="NCBI Taxonomy" id="1441730"/>
    <lineage>
        <taxon>Bacteria</taxon>
        <taxon>Bacillati</taxon>
        <taxon>Actinomycetota</taxon>
        <taxon>Actinomycetes</taxon>
        <taxon>Mycobacteriales</taxon>
        <taxon>Nocardiaceae</taxon>
        <taxon>Rhodococcus</taxon>
    </lineage>
</organism>
<accession>A0A0V9UIW5</accession>
<dbReference type="Pfam" id="PF07729">
    <property type="entry name" value="FCD"/>
    <property type="match status" value="1"/>
</dbReference>
<dbReference type="GO" id="GO:0003700">
    <property type="term" value="F:DNA-binding transcription factor activity"/>
    <property type="evidence" value="ECO:0007669"/>
    <property type="project" value="InterPro"/>
</dbReference>
<dbReference type="InterPro" id="IPR036388">
    <property type="entry name" value="WH-like_DNA-bd_sf"/>
</dbReference>
<dbReference type="Gene3D" id="1.20.120.530">
    <property type="entry name" value="GntR ligand-binding domain-like"/>
    <property type="match status" value="1"/>
</dbReference>
<proteinExistence type="predicted"/>
<dbReference type="SUPFAM" id="SSF48008">
    <property type="entry name" value="GntR ligand-binding domain-like"/>
    <property type="match status" value="1"/>
</dbReference>
<dbReference type="PATRIC" id="fig|1441730.3.peg.3185"/>
<dbReference type="SUPFAM" id="SSF46785">
    <property type="entry name" value="Winged helix' DNA-binding domain"/>
    <property type="match status" value="1"/>
</dbReference>
<reference evidence="5 6" key="2">
    <citation type="journal article" date="2016" name="Genome Announc.">
        <title>Draft Genome Sequence of a Versatile Hydrocarbon-Degrading Bacterium, Rhodococcus pyridinivorans Strain KG-16, Collected from Oil Fields in India.</title>
        <authorList>
            <person name="Aggarwal R.K."/>
            <person name="Dawar C."/>
            <person name="Phanindranath R."/>
            <person name="Mutnuri L."/>
            <person name="Dayal A.M."/>
        </authorList>
    </citation>
    <scope>NUCLEOTIDE SEQUENCE [LARGE SCALE GENOMIC DNA]</scope>
    <source>
        <strain evidence="5 6">KG-16</strain>
    </source>
</reference>
<keyword evidence="2" id="KW-0238">DNA-binding</keyword>
<dbReference type="Pfam" id="PF00392">
    <property type="entry name" value="GntR"/>
    <property type="match status" value="1"/>
</dbReference>